<organism evidence="7 10">
    <name type="scientific">Didymodactylos carnosus</name>
    <dbReference type="NCBI Taxonomy" id="1234261"/>
    <lineage>
        <taxon>Eukaryota</taxon>
        <taxon>Metazoa</taxon>
        <taxon>Spiralia</taxon>
        <taxon>Gnathifera</taxon>
        <taxon>Rotifera</taxon>
        <taxon>Eurotatoria</taxon>
        <taxon>Bdelloidea</taxon>
        <taxon>Philodinida</taxon>
        <taxon>Philodinidae</taxon>
        <taxon>Didymodactylos</taxon>
    </lineage>
</organism>
<keyword evidence="1 5" id="KW-0396">Initiation factor</keyword>
<evidence type="ECO:0000256" key="2">
    <source>
        <dbReference type="ARBA" id="ARBA00022845"/>
    </source>
</evidence>
<gene>
    <name evidence="7" type="ORF">GPM918_LOCUS9468</name>
    <name evidence="6" type="ORF">OVA965_LOCUS6299</name>
    <name evidence="9" type="ORF">SRO942_LOCUS9469</name>
    <name evidence="8" type="ORF">TMI583_LOCUS6295</name>
</gene>
<dbReference type="InterPro" id="IPR001040">
    <property type="entry name" value="TIF_eIF_4E"/>
</dbReference>
<dbReference type="Proteomes" id="UP000682733">
    <property type="component" value="Unassembled WGS sequence"/>
</dbReference>
<dbReference type="Proteomes" id="UP000681722">
    <property type="component" value="Unassembled WGS sequence"/>
</dbReference>
<sequence>MLDDENSSTMDKGDHDSADEHYLSANEGEVNDNNYVAKIRHTLSLSKEKAAPLASSWTFWLLDNQKSKTISKNDYESGLSLIYTVAAVQEFWSVFNNIPAPSKLSNRISYHLMRNNRKPLWEDTENINGGIWTAKCPKQLTNDVWQDLCLATIGEQFEIDNDDIVGVSIQARDGQCDVIQIWNSNSSDDSEKIISDKVAQLFPNVNFPVKFYKANSSHEAFERQQTRS</sequence>
<dbReference type="EMBL" id="CAJOBC010001764">
    <property type="protein sequence ID" value="CAF3697343.1"/>
    <property type="molecule type" value="Genomic_DNA"/>
</dbReference>
<comment type="caution">
    <text evidence="7">The sequence shown here is derived from an EMBL/GenBank/DDBJ whole genome shotgun (WGS) entry which is preliminary data.</text>
</comment>
<evidence type="ECO:0000313" key="6">
    <source>
        <dbReference type="EMBL" id="CAF0834137.1"/>
    </source>
</evidence>
<dbReference type="Gene3D" id="3.30.760.10">
    <property type="entry name" value="RNA Cap, Translation Initiation Factor Eif4e"/>
    <property type="match status" value="1"/>
</dbReference>
<dbReference type="GO" id="GO:0000340">
    <property type="term" value="F:RNA 7-methylguanosine cap binding"/>
    <property type="evidence" value="ECO:0007669"/>
    <property type="project" value="TreeGrafter"/>
</dbReference>
<reference evidence="7" key="1">
    <citation type="submission" date="2021-02" db="EMBL/GenBank/DDBJ databases">
        <authorList>
            <person name="Nowell W R."/>
        </authorList>
    </citation>
    <scope>NUCLEOTIDE SEQUENCE</scope>
</reference>
<dbReference type="EMBL" id="CAJNOK010001875">
    <property type="protein sequence ID" value="CAF0834137.1"/>
    <property type="molecule type" value="Genomic_DNA"/>
</dbReference>
<dbReference type="PANTHER" id="PTHR11960:SF66">
    <property type="entry name" value="EUKARYOTIC TRANSLATION INITIATION FACTOR 4E TYPE 3"/>
    <property type="match status" value="1"/>
</dbReference>
<dbReference type="Pfam" id="PF01652">
    <property type="entry name" value="IF4E"/>
    <property type="match status" value="1"/>
</dbReference>
<dbReference type="EMBL" id="CAJOBA010001875">
    <property type="protein sequence ID" value="CAF3618808.1"/>
    <property type="molecule type" value="Genomic_DNA"/>
</dbReference>
<dbReference type="SUPFAM" id="SSF55418">
    <property type="entry name" value="eIF4e-like"/>
    <property type="match status" value="1"/>
</dbReference>
<keyword evidence="3 5" id="KW-0694">RNA-binding</keyword>
<dbReference type="GO" id="GO:0006417">
    <property type="term" value="P:regulation of translation"/>
    <property type="evidence" value="ECO:0007669"/>
    <property type="project" value="UniProtKB-KW"/>
</dbReference>
<accession>A0A814AQ46</accession>
<evidence type="ECO:0008006" key="11">
    <source>
        <dbReference type="Google" id="ProtNLM"/>
    </source>
</evidence>
<evidence type="ECO:0000313" key="7">
    <source>
        <dbReference type="EMBL" id="CAF0917400.1"/>
    </source>
</evidence>
<evidence type="ECO:0000256" key="3">
    <source>
        <dbReference type="ARBA" id="ARBA00022884"/>
    </source>
</evidence>
<dbReference type="InterPro" id="IPR023398">
    <property type="entry name" value="TIF_eIF4e-like"/>
</dbReference>
<evidence type="ECO:0000313" key="9">
    <source>
        <dbReference type="EMBL" id="CAF3697343.1"/>
    </source>
</evidence>
<name>A0A814AQ46_9BILA</name>
<keyword evidence="4 5" id="KW-0648">Protein biosynthesis</keyword>
<evidence type="ECO:0000313" key="10">
    <source>
        <dbReference type="Proteomes" id="UP000663829"/>
    </source>
</evidence>
<proteinExistence type="inferred from homology"/>
<evidence type="ECO:0000256" key="1">
    <source>
        <dbReference type="ARBA" id="ARBA00022540"/>
    </source>
</evidence>
<evidence type="ECO:0000256" key="5">
    <source>
        <dbReference type="RuleBase" id="RU004374"/>
    </source>
</evidence>
<comment type="similarity">
    <text evidence="5">Belongs to the eukaryotic initiation factor 4E family.</text>
</comment>
<keyword evidence="2" id="KW-0810">Translation regulation</keyword>
<dbReference type="PANTHER" id="PTHR11960">
    <property type="entry name" value="EUKARYOTIC TRANSLATION INITIATION FACTOR 4E RELATED"/>
    <property type="match status" value="1"/>
</dbReference>
<dbReference type="GO" id="GO:0003743">
    <property type="term" value="F:translation initiation factor activity"/>
    <property type="evidence" value="ECO:0007669"/>
    <property type="project" value="UniProtKB-KW"/>
</dbReference>
<evidence type="ECO:0000313" key="8">
    <source>
        <dbReference type="EMBL" id="CAF3618808.1"/>
    </source>
</evidence>
<dbReference type="AlphaFoldDB" id="A0A814AQ46"/>
<evidence type="ECO:0000256" key="4">
    <source>
        <dbReference type="ARBA" id="ARBA00022917"/>
    </source>
</evidence>
<dbReference type="EMBL" id="CAJNOQ010001764">
    <property type="protein sequence ID" value="CAF0917400.1"/>
    <property type="molecule type" value="Genomic_DNA"/>
</dbReference>
<dbReference type="Proteomes" id="UP000677228">
    <property type="component" value="Unassembled WGS sequence"/>
</dbReference>
<dbReference type="Proteomes" id="UP000663829">
    <property type="component" value="Unassembled WGS sequence"/>
</dbReference>
<keyword evidence="10" id="KW-1185">Reference proteome</keyword>
<dbReference type="GO" id="GO:0016281">
    <property type="term" value="C:eukaryotic translation initiation factor 4F complex"/>
    <property type="evidence" value="ECO:0007669"/>
    <property type="project" value="TreeGrafter"/>
</dbReference>
<dbReference type="OrthoDB" id="17977at2759"/>
<protein>
    <recommendedName>
        <fullName evidence="11">Eukaryotic translation initiation factor 4E</fullName>
    </recommendedName>
</protein>